<feature type="non-terminal residue" evidence="2">
    <location>
        <position position="1"/>
    </location>
</feature>
<dbReference type="Proteomes" id="UP000887013">
    <property type="component" value="Unassembled WGS sequence"/>
</dbReference>
<proteinExistence type="predicted"/>
<organism evidence="2 3">
    <name type="scientific">Nephila pilipes</name>
    <name type="common">Giant wood spider</name>
    <name type="synonym">Nephila maculata</name>
    <dbReference type="NCBI Taxonomy" id="299642"/>
    <lineage>
        <taxon>Eukaryota</taxon>
        <taxon>Metazoa</taxon>
        <taxon>Ecdysozoa</taxon>
        <taxon>Arthropoda</taxon>
        <taxon>Chelicerata</taxon>
        <taxon>Arachnida</taxon>
        <taxon>Araneae</taxon>
        <taxon>Araneomorphae</taxon>
        <taxon>Entelegynae</taxon>
        <taxon>Araneoidea</taxon>
        <taxon>Nephilidae</taxon>
        <taxon>Nephila</taxon>
    </lineage>
</organism>
<name>A0A8X6TAW1_NEPPI</name>
<evidence type="ECO:0000313" key="3">
    <source>
        <dbReference type="Proteomes" id="UP000887013"/>
    </source>
</evidence>
<dbReference type="EMBL" id="BMAW01005596">
    <property type="protein sequence ID" value="GFS95014.1"/>
    <property type="molecule type" value="Genomic_DNA"/>
</dbReference>
<comment type="caution">
    <text evidence="2">The sequence shown here is derived from an EMBL/GenBank/DDBJ whole genome shotgun (WGS) entry which is preliminary data.</text>
</comment>
<gene>
    <name evidence="2" type="ORF">NPIL_571431</name>
</gene>
<evidence type="ECO:0000313" key="2">
    <source>
        <dbReference type="EMBL" id="GFS95014.1"/>
    </source>
</evidence>
<dbReference type="AlphaFoldDB" id="A0A8X6TAW1"/>
<feature type="region of interest" description="Disordered" evidence="1">
    <location>
        <begin position="53"/>
        <end position="76"/>
    </location>
</feature>
<reference evidence="2" key="1">
    <citation type="submission" date="2020-08" db="EMBL/GenBank/DDBJ databases">
        <title>Multicomponent nature underlies the extraordinary mechanical properties of spider dragline silk.</title>
        <authorList>
            <person name="Kono N."/>
            <person name="Nakamura H."/>
            <person name="Mori M."/>
            <person name="Yoshida Y."/>
            <person name="Ohtoshi R."/>
            <person name="Malay A.D."/>
            <person name="Moran D.A.P."/>
            <person name="Tomita M."/>
            <person name="Numata K."/>
            <person name="Arakawa K."/>
        </authorList>
    </citation>
    <scope>NUCLEOTIDE SEQUENCE</scope>
</reference>
<sequence>GRAGLHRRLAWGRGRAGGRSVARGRDRNVATAFHTKLLVLFLNFVPSFPRRGTGRKAVAKLRRRSKPGGQRGQFRPRSHRLSFVPVRPPTVRKPTDLGGSISTFRIIVHPVLSGPKRPVRRHGLPQVIALFRQRHWAALTWCRPTPPHGRISR</sequence>
<evidence type="ECO:0000256" key="1">
    <source>
        <dbReference type="SAM" id="MobiDB-lite"/>
    </source>
</evidence>
<feature type="compositionally biased region" description="Basic residues" evidence="1">
    <location>
        <begin position="53"/>
        <end position="66"/>
    </location>
</feature>
<protein>
    <submittedName>
        <fullName evidence="2">Uncharacterized protein</fullName>
    </submittedName>
</protein>
<keyword evidence="3" id="KW-1185">Reference proteome</keyword>
<accession>A0A8X6TAW1</accession>